<organism evidence="2 3">
    <name type="scientific">Portunus trituberculatus</name>
    <name type="common">Swimming crab</name>
    <name type="synonym">Neptunus trituberculatus</name>
    <dbReference type="NCBI Taxonomy" id="210409"/>
    <lineage>
        <taxon>Eukaryota</taxon>
        <taxon>Metazoa</taxon>
        <taxon>Ecdysozoa</taxon>
        <taxon>Arthropoda</taxon>
        <taxon>Crustacea</taxon>
        <taxon>Multicrustacea</taxon>
        <taxon>Malacostraca</taxon>
        <taxon>Eumalacostraca</taxon>
        <taxon>Eucarida</taxon>
        <taxon>Decapoda</taxon>
        <taxon>Pleocyemata</taxon>
        <taxon>Brachyura</taxon>
        <taxon>Eubrachyura</taxon>
        <taxon>Portunoidea</taxon>
        <taxon>Portunidae</taxon>
        <taxon>Portuninae</taxon>
        <taxon>Portunus</taxon>
    </lineage>
</organism>
<proteinExistence type="predicted"/>
<comment type="caution">
    <text evidence="2">The sequence shown here is derived from an EMBL/GenBank/DDBJ whole genome shotgun (WGS) entry which is preliminary data.</text>
</comment>
<protein>
    <submittedName>
        <fullName evidence="2">Uncharacterized protein</fullName>
    </submittedName>
</protein>
<dbReference type="Proteomes" id="UP000324222">
    <property type="component" value="Unassembled WGS sequence"/>
</dbReference>
<accession>A0A5B7G6Z3</accession>
<evidence type="ECO:0000256" key="1">
    <source>
        <dbReference type="SAM" id="MobiDB-lite"/>
    </source>
</evidence>
<dbReference type="EMBL" id="VSRR010013380">
    <property type="protein sequence ID" value="MPC55711.1"/>
    <property type="molecule type" value="Genomic_DNA"/>
</dbReference>
<gene>
    <name evidence="2" type="ORF">E2C01_049654</name>
</gene>
<feature type="region of interest" description="Disordered" evidence="1">
    <location>
        <begin position="49"/>
        <end position="126"/>
    </location>
</feature>
<feature type="compositionally biased region" description="Basic and acidic residues" evidence="1">
    <location>
        <begin position="79"/>
        <end position="108"/>
    </location>
</feature>
<name>A0A5B7G6Z3_PORTR</name>
<dbReference type="AlphaFoldDB" id="A0A5B7G6Z3"/>
<sequence length="126" mass="14184">MEILPGQVTAARGYQVGRGSFWQPIFLSCSVFVWRREMGFLKGWRHNWNRHSGRLSPSEQDEKVVSKCASANIPNPETRPLREGTEQPGDKGSKNRYQVGKDWDEGHNPRPPPRPAGGRSVAADPF</sequence>
<keyword evidence="3" id="KW-1185">Reference proteome</keyword>
<evidence type="ECO:0000313" key="3">
    <source>
        <dbReference type="Proteomes" id="UP000324222"/>
    </source>
</evidence>
<reference evidence="2 3" key="1">
    <citation type="submission" date="2019-05" db="EMBL/GenBank/DDBJ databases">
        <title>Another draft genome of Portunus trituberculatus and its Hox gene families provides insights of decapod evolution.</title>
        <authorList>
            <person name="Jeong J.-H."/>
            <person name="Song I."/>
            <person name="Kim S."/>
            <person name="Choi T."/>
            <person name="Kim D."/>
            <person name="Ryu S."/>
            <person name="Kim W."/>
        </authorList>
    </citation>
    <scope>NUCLEOTIDE SEQUENCE [LARGE SCALE GENOMIC DNA]</scope>
    <source>
        <tissue evidence="2">Muscle</tissue>
    </source>
</reference>
<evidence type="ECO:0000313" key="2">
    <source>
        <dbReference type="EMBL" id="MPC55711.1"/>
    </source>
</evidence>